<dbReference type="Pfam" id="PF24924">
    <property type="entry name" value="DUF7745"/>
    <property type="match status" value="1"/>
</dbReference>
<accession>A0A7J9AYL6</accession>
<dbReference type="PANTHER" id="PTHR48200">
    <property type="entry name" value="PROTEIN, PUTATIVE-RELATED"/>
    <property type="match status" value="1"/>
</dbReference>
<dbReference type="PANTHER" id="PTHR48200:SF1">
    <property type="entry name" value="AMINOTRANSFERASE-LIKE PLANT MOBILE DOMAIN-CONTAINING PROTEIN"/>
    <property type="match status" value="1"/>
</dbReference>
<dbReference type="InterPro" id="IPR056647">
    <property type="entry name" value="DUF7745"/>
</dbReference>
<evidence type="ECO:0000313" key="3">
    <source>
        <dbReference type="Proteomes" id="UP000593574"/>
    </source>
</evidence>
<dbReference type="EMBL" id="JABEZV010421196">
    <property type="protein sequence ID" value="MBA0729110.1"/>
    <property type="molecule type" value="Genomic_DNA"/>
</dbReference>
<dbReference type="Proteomes" id="UP000593574">
    <property type="component" value="Unassembled WGS sequence"/>
</dbReference>
<evidence type="ECO:0000259" key="1">
    <source>
        <dbReference type="Pfam" id="PF24924"/>
    </source>
</evidence>
<proteinExistence type="predicted"/>
<name>A0A7J9AYL6_9ROSI</name>
<comment type="caution">
    <text evidence="2">The sequence shown here is derived from an EMBL/GenBank/DDBJ whole genome shotgun (WGS) entry which is preliminary data.</text>
</comment>
<gene>
    <name evidence="2" type="ORF">Golax_020574</name>
</gene>
<protein>
    <recommendedName>
        <fullName evidence="1">DUF7745 domain-containing protein</fullName>
    </recommendedName>
</protein>
<reference evidence="2 3" key="1">
    <citation type="journal article" date="2019" name="Genome Biol. Evol.">
        <title>Insights into the evolution of the New World diploid cottons (Gossypium, subgenus Houzingenia) based on genome sequencing.</title>
        <authorList>
            <person name="Grover C.E."/>
            <person name="Arick M.A. 2nd"/>
            <person name="Thrash A."/>
            <person name="Conover J.L."/>
            <person name="Sanders W.S."/>
            <person name="Peterson D.G."/>
            <person name="Frelichowski J.E."/>
            <person name="Scheffler J.A."/>
            <person name="Scheffler B.E."/>
            <person name="Wendel J.F."/>
        </authorList>
    </citation>
    <scope>NUCLEOTIDE SEQUENCE [LARGE SCALE GENOMIC DNA]</scope>
    <source>
        <strain evidence="2">4</strain>
        <tissue evidence="2">Leaf</tissue>
    </source>
</reference>
<sequence>MGQWDGETNQLFYCNYDDLPYLLDVDLVPTVEEYTTFLRCRGSSLQELKEVYLVPTIEEYTILLSYLRIQADKAYSKVANVLSFLKKLMSITGMNTKKRVNVFTLSIYGLVIFPKALEHIDEAYRLRQFLPATQGLAQCEFTYKGDNYNKKFGTGEKDRTIRGKDAARIRCRRTDVRGREDEKGKNKVEEDLDSLKIDYKKLRLLIKIASFLKQTMNTGESNSNALKVRLEKEITSWVKL</sequence>
<dbReference type="AlphaFoldDB" id="A0A7J9AYL6"/>
<evidence type="ECO:0000313" key="2">
    <source>
        <dbReference type="EMBL" id="MBA0729110.1"/>
    </source>
</evidence>
<feature type="domain" description="DUF7745" evidence="1">
    <location>
        <begin position="24"/>
        <end position="123"/>
    </location>
</feature>
<organism evidence="2 3">
    <name type="scientific">Gossypium laxum</name>
    <dbReference type="NCBI Taxonomy" id="34288"/>
    <lineage>
        <taxon>Eukaryota</taxon>
        <taxon>Viridiplantae</taxon>
        <taxon>Streptophyta</taxon>
        <taxon>Embryophyta</taxon>
        <taxon>Tracheophyta</taxon>
        <taxon>Spermatophyta</taxon>
        <taxon>Magnoliopsida</taxon>
        <taxon>eudicotyledons</taxon>
        <taxon>Gunneridae</taxon>
        <taxon>Pentapetalae</taxon>
        <taxon>rosids</taxon>
        <taxon>malvids</taxon>
        <taxon>Malvales</taxon>
        <taxon>Malvaceae</taxon>
        <taxon>Malvoideae</taxon>
        <taxon>Gossypium</taxon>
    </lineage>
</organism>
<keyword evidence="3" id="KW-1185">Reference proteome</keyword>